<dbReference type="RefSeq" id="WP_183588215.1">
    <property type="nucleotide sequence ID" value="NZ_JACHCA010000007.1"/>
</dbReference>
<dbReference type="GO" id="GO:0046872">
    <property type="term" value="F:metal ion binding"/>
    <property type="evidence" value="ECO:0007669"/>
    <property type="project" value="UniProtKB-UniRule"/>
</dbReference>
<comment type="pathway">
    <text evidence="2 6">Cofactor biosynthesis; molybdopterin biosynthesis.</text>
</comment>
<evidence type="ECO:0000256" key="5">
    <source>
        <dbReference type="ARBA" id="ARBA00047317"/>
    </source>
</evidence>
<evidence type="ECO:0000313" key="9">
    <source>
        <dbReference type="Proteomes" id="UP000548326"/>
    </source>
</evidence>
<dbReference type="PROSITE" id="PS01079">
    <property type="entry name" value="MOCF_BIOSYNTHESIS_2"/>
    <property type="match status" value="1"/>
</dbReference>
<sequence length="397" mass="43691">MTTVEEAEKLILAQLRDYGTESLPFEQTVGRVLAEAIKADRDLPPFNRVTMDGIAVNYQSIVSGILSFNIKATQAAGDEPVAISHPEECIEIMTGAVLPVSVDTVIRYEDVEITSGLALVKVQDIKKGQNLHLQGVDKKEGDVLASIGQMVTPAIIGLAASVGKTHLLVKKLPRVVIISSGDELVEVDQTPAPYQIRKSNGYTIKAVLQKQGLPSDMIHIPDDPEITRQQIQHCLQNYDVLLLSGGISMGKFDYIPQALEDSAVKKIFHKVAQRPGKPFWFGVQANGSLVFAFPGNPVATFMCLHKYFLKWLRATLTLAEQSPVYAVLAKDFQFQPPLQYFLQVKLQSNPQGQLMAWPIEGNGSGDFANLADTDAFLELPLERTDFKAGEVFRVVKF</sequence>
<proteinExistence type="inferred from homology"/>
<dbReference type="Gene3D" id="2.170.190.11">
    <property type="entry name" value="Molybdopterin biosynthesis moea protein, domain 3"/>
    <property type="match status" value="1"/>
</dbReference>
<dbReference type="EMBL" id="JACHCA010000007">
    <property type="protein sequence ID" value="MBB6128908.1"/>
    <property type="molecule type" value="Genomic_DNA"/>
</dbReference>
<keyword evidence="6" id="KW-0479">Metal-binding</keyword>
<feature type="domain" description="MoaB/Mog" evidence="7">
    <location>
        <begin position="176"/>
        <end position="315"/>
    </location>
</feature>
<reference evidence="8 9" key="1">
    <citation type="submission" date="2020-08" db="EMBL/GenBank/DDBJ databases">
        <title>Genomic Encyclopedia of Type Strains, Phase IV (KMG-V): Genome sequencing to study the core and pangenomes of soil and plant-associated prokaryotes.</title>
        <authorList>
            <person name="Whitman W."/>
        </authorList>
    </citation>
    <scope>NUCLEOTIDE SEQUENCE [LARGE SCALE GENOMIC DNA]</scope>
    <source>
        <strain evidence="8 9">MP601</strain>
    </source>
</reference>
<dbReference type="GO" id="GO:0005829">
    <property type="term" value="C:cytosol"/>
    <property type="evidence" value="ECO:0007669"/>
    <property type="project" value="TreeGrafter"/>
</dbReference>
<dbReference type="EC" id="2.10.1.1" evidence="6"/>
<dbReference type="SUPFAM" id="SSF63882">
    <property type="entry name" value="MoeA N-terminal region -like"/>
    <property type="match status" value="1"/>
</dbReference>
<dbReference type="Pfam" id="PF00994">
    <property type="entry name" value="MoCF_biosynth"/>
    <property type="match status" value="1"/>
</dbReference>
<dbReference type="InterPro" id="IPR008284">
    <property type="entry name" value="MoCF_biosynth_CS"/>
</dbReference>
<dbReference type="InterPro" id="IPR001453">
    <property type="entry name" value="MoaB/Mog_dom"/>
</dbReference>
<dbReference type="InterPro" id="IPR038987">
    <property type="entry name" value="MoeA-like"/>
</dbReference>
<dbReference type="Proteomes" id="UP000548326">
    <property type="component" value="Unassembled WGS sequence"/>
</dbReference>
<dbReference type="Gene3D" id="3.90.105.10">
    <property type="entry name" value="Molybdopterin biosynthesis moea protein, domain 2"/>
    <property type="match status" value="1"/>
</dbReference>
<dbReference type="UniPathway" id="UPA00344"/>
<organism evidence="8 9">
    <name type="scientific">Mucilaginibacter lappiensis</name>
    <dbReference type="NCBI Taxonomy" id="354630"/>
    <lineage>
        <taxon>Bacteria</taxon>
        <taxon>Pseudomonadati</taxon>
        <taxon>Bacteroidota</taxon>
        <taxon>Sphingobacteriia</taxon>
        <taxon>Sphingobacteriales</taxon>
        <taxon>Sphingobacteriaceae</taxon>
        <taxon>Mucilaginibacter</taxon>
    </lineage>
</organism>
<dbReference type="InterPro" id="IPR036135">
    <property type="entry name" value="MoeA_linker/N_sf"/>
</dbReference>
<comment type="caution">
    <text evidence="8">The sequence shown here is derived from an EMBL/GenBank/DDBJ whole genome shotgun (WGS) entry which is preliminary data.</text>
</comment>
<gene>
    <name evidence="8" type="ORF">HDF22_003031</name>
</gene>
<keyword evidence="6" id="KW-0460">Magnesium</keyword>
<evidence type="ECO:0000256" key="1">
    <source>
        <dbReference type="ARBA" id="ARBA00002901"/>
    </source>
</evidence>
<keyword evidence="4 6" id="KW-0501">Molybdenum cofactor biosynthesis</keyword>
<evidence type="ECO:0000313" key="8">
    <source>
        <dbReference type="EMBL" id="MBB6128908.1"/>
    </source>
</evidence>
<dbReference type="SMART" id="SM00852">
    <property type="entry name" value="MoCF_biosynth"/>
    <property type="match status" value="1"/>
</dbReference>
<dbReference type="InterPro" id="IPR036688">
    <property type="entry name" value="MoeA_C_domain_IV_sf"/>
</dbReference>
<evidence type="ECO:0000259" key="7">
    <source>
        <dbReference type="SMART" id="SM00852"/>
    </source>
</evidence>
<dbReference type="GO" id="GO:0006777">
    <property type="term" value="P:Mo-molybdopterin cofactor biosynthetic process"/>
    <property type="evidence" value="ECO:0007669"/>
    <property type="project" value="UniProtKB-UniRule"/>
</dbReference>
<dbReference type="Gene3D" id="2.40.340.10">
    <property type="entry name" value="MoeA, C-terminal, domain IV"/>
    <property type="match status" value="1"/>
</dbReference>
<comment type="cofactor">
    <cofactor evidence="6">
        <name>Mg(2+)</name>
        <dbReference type="ChEBI" id="CHEBI:18420"/>
    </cofactor>
</comment>
<dbReference type="InterPro" id="IPR005110">
    <property type="entry name" value="MoeA_linker/N"/>
</dbReference>
<dbReference type="PANTHER" id="PTHR10192">
    <property type="entry name" value="MOLYBDOPTERIN BIOSYNTHESIS PROTEIN"/>
    <property type="match status" value="1"/>
</dbReference>
<dbReference type="SUPFAM" id="SSF53218">
    <property type="entry name" value="Molybdenum cofactor biosynthesis proteins"/>
    <property type="match status" value="1"/>
</dbReference>
<dbReference type="Gene3D" id="3.40.980.10">
    <property type="entry name" value="MoaB/Mog-like domain"/>
    <property type="match status" value="1"/>
</dbReference>
<dbReference type="InterPro" id="IPR005111">
    <property type="entry name" value="MoeA_C_domain_IV"/>
</dbReference>
<dbReference type="Pfam" id="PF03453">
    <property type="entry name" value="MoeA_N"/>
    <property type="match status" value="1"/>
</dbReference>
<dbReference type="InterPro" id="IPR036425">
    <property type="entry name" value="MoaB/Mog-like_dom_sf"/>
</dbReference>
<evidence type="ECO:0000256" key="4">
    <source>
        <dbReference type="ARBA" id="ARBA00023150"/>
    </source>
</evidence>
<dbReference type="NCBIfam" id="TIGR00177">
    <property type="entry name" value="molyb_syn"/>
    <property type="match status" value="1"/>
</dbReference>
<dbReference type="GO" id="GO:0061599">
    <property type="term" value="F:molybdopterin molybdotransferase activity"/>
    <property type="evidence" value="ECO:0007669"/>
    <property type="project" value="UniProtKB-UniRule"/>
</dbReference>
<dbReference type="AlphaFoldDB" id="A0A841JJM7"/>
<comment type="similarity">
    <text evidence="3 6">Belongs to the MoeA family.</text>
</comment>
<accession>A0A841JJM7</accession>
<dbReference type="CDD" id="cd00887">
    <property type="entry name" value="MoeA"/>
    <property type="match status" value="1"/>
</dbReference>
<dbReference type="PANTHER" id="PTHR10192:SF5">
    <property type="entry name" value="GEPHYRIN"/>
    <property type="match status" value="1"/>
</dbReference>
<comment type="catalytic activity">
    <reaction evidence="5">
        <text>adenylyl-molybdopterin + molybdate = Mo-molybdopterin + AMP + H(+)</text>
        <dbReference type="Rhea" id="RHEA:35047"/>
        <dbReference type="ChEBI" id="CHEBI:15378"/>
        <dbReference type="ChEBI" id="CHEBI:36264"/>
        <dbReference type="ChEBI" id="CHEBI:62727"/>
        <dbReference type="ChEBI" id="CHEBI:71302"/>
        <dbReference type="ChEBI" id="CHEBI:456215"/>
        <dbReference type="EC" id="2.10.1.1"/>
    </reaction>
</comment>
<keyword evidence="6 8" id="KW-0808">Transferase</keyword>
<name>A0A841JJM7_9SPHI</name>
<protein>
    <recommendedName>
        <fullName evidence="6">Molybdopterin molybdenumtransferase</fullName>
        <ecNumber evidence="6">2.10.1.1</ecNumber>
    </recommendedName>
</protein>
<keyword evidence="6" id="KW-0500">Molybdenum</keyword>
<evidence type="ECO:0000256" key="2">
    <source>
        <dbReference type="ARBA" id="ARBA00005046"/>
    </source>
</evidence>
<comment type="function">
    <text evidence="1 6">Catalyzes the insertion of molybdate into adenylated molybdopterin with the concomitant release of AMP.</text>
</comment>
<dbReference type="SUPFAM" id="SSF63867">
    <property type="entry name" value="MoeA C-terminal domain-like"/>
    <property type="match status" value="1"/>
</dbReference>
<evidence type="ECO:0000256" key="6">
    <source>
        <dbReference type="RuleBase" id="RU365090"/>
    </source>
</evidence>
<evidence type="ECO:0000256" key="3">
    <source>
        <dbReference type="ARBA" id="ARBA00010763"/>
    </source>
</evidence>
<dbReference type="Pfam" id="PF03454">
    <property type="entry name" value="MoeA_C"/>
    <property type="match status" value="1"/>
</dbReference>